<dbReference type="EMBL" id="JACXST010000001">
    <property type="protein sequence ID" value="MBD9359653.1"/>
    <property type="molecule type" value="Genomic_DNA"/>
</dbReference>
<organism evidence="1 2">
    <name type="scientific">Methylomonas fluvii</name>
    <dbReference type="NCBI Taxonomy" id="1854564"/>
    <lineage>
        <taxon>Bacteria</taxon>
        <taxon>Pseudomonadati</taxon>
        <taxon>Pseudomonadota</taxon>
        <taxon>Gammaproteobacteria</taxon>
        <taxon>Methylococcales</taxon>
        <taxon>Methylococcaceae</taxon>
        <taxon>Methylomonas</taxon>
    </lineage>
</organism>
<name>A0ABR9D991_9GAMM</name>
<gene>
    <name evidence="1" type="ORF">EBB_03635</name>
</gene>
<evidence type="ECO:0000313" key="2">
    <source>
        <dbReference type="Proteomes" id="UP000641152"/>
    </source>
</evidence>
<sequence length="235" mass="26953">MPYRNLQQRRNNYMYPAVALRGNYRNPDVEYFNTTTAMDNHIHELLLSDNSQEKILGYLSVVFWGFYSGQDGAIRQERALGKVALARDGRARAVNGQNQRMRGVVDLGEAFVTARISEAILQIENNNYSGALRTLNELPQLQIAFSSKVCAFIDPDKCGVIDSVIAENHPEFDFTTDDKGIILNRAANRQRYTTYCMRLQENAEQINNLNPAYLWTDRDGTQQQWRALDVERAMY</sequence>
<protein>
    <submittedName>
        <fullName evidence="1">Uncharacterized protein</fullName>
    </submittedName>
</protein>
<keyword evidence="2" id="KW-1185">Reference proteome</keyword>
<proteinExistence type="predicted"/>
<evidence type="ECO:0000313" key="1">
    <source>
        <dbReference type="EMBL" id="MBD9359653.1"/>
    </source>
</evidence>
<reference evidence="1 2" key="1">
    <citation type="submission" date="2020-09" db="EMBL/GenBank/DDBJ databases">
        <title>Methylomonas albis sp. nov. and Methylomonas fluvii sp. nov.: Two cold-adapted methanotrophs from the River Elbe and an amended description of Methylovulum psychrotolerans strain Eb1.</title>
        <authorList>
            <person name="Bussmann I.K."/>
            <person name="Klings K.-W."/>
            <person name="Warnstedt J."/>
            <person name="Hoppert M."/>
            <person name="Saborowski A."/>
            <person name="Horn F."/>
            <person name="Liebner S."/>
        </authorList>
    </citation>
    <scope>NUCLEOTIDE SEQUENCE [LARGE SCALE GENOMIC DNA]</scope>
    <source>
        <strain evidence="1 2">EbB</strain>
    </source>
</reference>
<dbReference type="Proteomes" id="UP000641152">
    <property type="component" value="Unassembled WGS sequence"/>
</dbReference>
<comment type="caution">
    <text evidence="1">The sequence shown here is derived from an EMBL/GenBank/DDBJ whole genome shotgun (WGS) entry which is preliminary data.</text>
</comment>
<accession>A0ABR9D991</accession>
<dbReference type="RefSeq" id="WP_192392513.1">
    <property type="nucleotide sequence ID" value="NZ_CAJHIU010000001.1"/>
</dbReference>